<protein>
    <submittedName>
        <fullName evidence="2">Uncharacterized protein</fullName>
    </submittedName>
</protein>
<proteinExistence type="predicted"/>
<evidence type="ECO:0000313" key="3">
    <source>
        <dbReference type="Proteomes" id="UP000287651"/>
    </source>
</evidence>
<dbReference type="Proteomes" id="UP000287651">
    <property type="component" value="Unassembled WGS sequence"/>
</dbReference>
<feature type="non-terminal residue" evidence="2">
    <location>
        <position position="1"/>
    </location>
</feature>
<dbReference type="EMBL" id="AMZH03005591">
    <property type="protein sequence ID" value="RRT66021.1"/>
    <property type="molecule type" value="Genomic_DNA"/>
</dbReference>
<name>A0A426ZQ24_ENSVE</name>
<feature type="region of interest" description="Disordered" evidence="1">
    <location>
        <begin position="126"/>
        <end position="177"/>
    </location>
</feature>
<accession>A0A426ZQ24</accession>
<reference evidence="2 3" key="1">
    <citation type="journal article" date="2014" name="Agronomy (Basel)">
        <title>A Draft Genome Sequence for Ensete ventricosum, the Drought-Tolerant Tree Against Hunger.</title>
        <authorList>
            <person name="Harrison J."/>
            <person name="Moore K.A."/>
            <person name="Paszkiewicz K."/>
            <person name="Jones T."/>
            <person name="Grant M."/>
            <person name="Ambacheew D."/>
            <person name="Muzemil S."/>
            <person name="Studholme D.J."/>
        </authorList>
    </citation>
    <scope>NUCLEOTIDE SEQUENCE [LARGE SCALE GENOMIC DNA]</scope>
</reference>
<sequence length="177" mass="19264">LAGLDGGRVDVEQVGIAGKEGLDMDGEAEALAAILEVAEGDGLAGLVENLADHTGAEPPPLVPVDGGVQQRVLAPRDLEARDRGCPTEETRRRAKKAAAEEEVRLLETRRERGHSVLLVWRRQPSRLPSPRNLLTPLHSPLSEVDEVEAERGRGGDVLGDNGRGEHEKERRRCAKWQ</sequence>
<dbReference type="AlphaFoldDB" id="A0A426ZQ24"/>
<evidence type="ECO:0000313" key="2">
    <source>
        <dbReference type="EMBL" id="RRT66021.1"/>
    </source>
</evidence>
<comment type="caution">
    <text evidence="2">The sequence shown here is derived from an EMBL/GenBank/DDBJ whole genome shotgun (WGS) entry which is preliminary data.</text>
</comment>
<organism evidence="2 3">
    <name type="scientific">Ensete ventricosum</name>
    <name type="common">Abyssinian banana</name>
    <name type="synonym">Musa ensete</name>
    <dbReference type="NCBI Taxonomy" id="4639"/>
    <lineage>
        <taxon>Eukaryota</taxon>
        <taxon>Viridiplantae</taxon>
        <taxon>Streptophyta</taxon>
        <taxon>Embryophyta</taxon>
        <taxon>Tracheophyta</taxon>
        <taxon>Spermatophyta</taxon>
        <taxon>Magnoliopsida</taxon>
        <taxon>Liliopsida</taxon>
        <taxon>Zingiberales</taxon>
        <taxon>Musaceae</taxon>
        <taxon>Ensete</taxon>
    </lineage>
</organism>
<evidence type="ECO:0000256" key="1">
    <source>
        <dbReference type="SAM" id="MobiDB-lite"/>
    </source>
</evidence>
<gene>
    <name evidence="2" type="ORF">B296_00016940</name>
</gene>